<evidence type="ECO:0000313" key="4">
    <source>
        <dbReference type="Proteomes" id="UP001203297"/>
    </source>
</evidence>
<dbReference type="EMBL" id="WTXG01000032">
    <property type="protein sequence ID" value="KAI0297874.1"/>
    <property type="molecule type" value="Genomic_DNA"/>
</dbReference>
<evidence type="ECO:0000259" key="2">
    <source>
        <dbReference type="SMART" id="SM00731"/>
    </source>
</evidence>
<dbReference type="GO" id="GO:0005634">
    <property type="term" value="C:nucleus"/>
    <property type="evidence" value="ECO:0007669"/>
    <property type="project" value="TreeGrafter"/>
</dbReference>
<proteinExistence type="predicted"/>
<gene>
    <name evidence="3" type="ORF">B0F90DRAFT_1811008</name>
</gene>
<sequence length="250" mass="28061">MTVVVTTPTRTPRLPSKVKPATIGARTKGRTKCTPAKTPRKTSGKAFALAEQAERATYAQSLFDELNRTIFAGHLPVETSLVWSKRLLTTAGRARWHRSKEGVQTTSIELATKILDSNERIRNTLSHEMCHLACWVINKDPKEGHGKIWKSWAAKVMRKRTDIDISTRHNYEISYPFEWECGNCAKTYGRFSKSIHPERVVCGACKTGMLHPLFTVRSRMATTPSKSGRRTIATSPRDPSSDPPRGVQWG</sequence>
<dbReference type="InterPro" id="IPR006640">
    <property type="entry name" value="SprT-like_domain"/>
</dbReference>
<dbReference type="AlphaFoldDB" id="A0AAD4M1G6"/>
<organism evidence="3 4">
    <name type="scientific">Multifurca ochricompacta</name>
    <dbReference type="NCBI Taxonomy" id="376703"/>
    <lineage>
        <taxon>Eukaryota</taxon>
        <taxon>Fungi</taxon>
        <taxon>Dikarya</taxon>
        <taxon>Basidiomycota</taxon>
        <taxon>Agaricomycotina</taxon>
        <taxon>Agaricomycetes</taxon>
        <taxon>Russulales</taxon>
        <taxon>Russulaceae</taxon>
        <taxon>Multifurca</taxon>
    </lineage>
</organism>
<evidence type="ECO:0000313" key="3">
    <source>
        <dbReference type="EMBL" id="KAI0297874.1"/>
    </source>
</evidence>
<dbReference type="Pfam" id="PF10263">
    <property type="entry name" value="SprT-like"/>
    <property type="match status" value="1"/>
</dbReference>
<protein>
    <submittedName>
        <fullName evidence="3">SprT-like family-domain-containing protein</fullName>
    </submittedName>
</protein>
<name>A0AAD4M1G6_9AGAM</name>
<dbReference type="Proteomes" id="UP001203297">
    <property type="component" value="Unassembled WGS sequence"/>
</dbReference>
<dbReference type="GO" id="GO:0006950">
    <property type="term" value="P:response to stress"/>
    <property type="evidence" value="ECO:0007669"/>
    <property type="project" value="UniProtKB-ARBA"/>
</dbReference>
<keyword evidence="4" id="KW-1185">Reference proteome</keyword>
<dbReference type="PANTHER" id="PTHR23099:SF0">
    <property type="entry name" value="GERM CELL NUCLEAR ACIDIC PROTEIN"/>
    <property type="match status" value="1"/>
</dbReference>
<accession>A0AAD4M1G6</accession>
<feature type="region of interest" description="Disordered" evidence="1">
    <location>
        <begin position="221"/>
        <end position="250"/>
    </location>
</feature>
<comment type="caution">
    <text evidence="3">The sequence shown here is derived from an EMBL/GenBank/DDBJ whole genome shotgun (WGS) entry which is preliminary data.</text>
</comment>
<dbReference type="PANTHER" id="PTHR23099">
    <property type="entry name" value="TRANSCRIPTIONAL REGULATOR"/>
    <property type="match status" value="1"/>
</dbReference>
<evidence type="ECO:0000256" key="1">
    <source>
        <dbReference type="SAM" id="MobiDB-lite"/>
    </source>
</evidence>
<dbReference type="SMART" id="SM00731">
    <property type="entry name" value="SprT"/>
    <property type="match status" value="1"/>
</dbReference>
<feature type="domain" description="SprT-like" evidence="2">
    <location>
        <begin position="56"/>
        <end position="212"/>
    </location>
</feature>
<reference evidence="3" key="1">
    <citation type="journal article" date="2022" name="New Phytol.">
        <title>Evolutionary transition to the ectomycorrhizal habit in the genomes of a hyperdiverse lineage of mushroom-forming fungi.</title>
        <authorList>
            <person name="Looney B."/>
            <person name="Miyauchi S."/>
            <person name="Morin E."/>
            <person name="Drula E."/>
            <person name="Courty P.E."/>
            <person name="Kohler A."/>
            <person name="Kuo A."/>
            <person name="LaButti K."/>
            <person name="Pangilinan J."/>
            <person name="Lipzen A."/>
            <person name="Riley R."/>
            <person name="Andreopoulos W."/>
            <person name="He G."/>
            <person name="Johnson J."/>
            <person name="Nolan M."/>
            <person name="Tritt A."/>
            <person name="Barry K.W."/>
            <person name="Grigoriev I.V."/>
            <person name="Nagy L.G."/>
            <person name="Hibbett D."/>
            <person name="Henrissat B."/>
            <person name="Matheny P.B."/>
            <person name="Labbe J."/>
            <person name="Martin F.M."/>
        </authorList>
    </citation>
    <scope>NUCLEOTIDE SEQUENCE</scope>
    <source>
        <strain evidence="3">BPL690</strain>
    </source>
</reference>